<dbReference type="OrthoDB" id="15019at2"/>
<protein>
    <submittedName>
        <fullName evidence="1">Uncharacterized protein</fullName>
    </submittedName>
</protein>
<accession>A0A238Y5M2</accession>
<dbReference type="EMBL" id="FZOB01000002">
    <property type="protein sequence ID" value="SNR65639.1"/>
    <property type="molecule type" value="Genomic_DNA"/>
</dbReference>
<sequence length="81" mass="9356">MLPEEFEAAVEKVLTDKGFDLKVIFTDLEQWDEALFITLSILNEKEESFITVHDTFTIEYLLSNGNVITISFRPVPLDFDI</sequence>
<dbReference type="AlphaFoldDB" id="A0A238Y5M2"/>
<keyword evidence="2" id="KW-1185">Reference proteome</keyword>
<reference evidence="2" key="1">
    <citation type="submission" date="2017-06" db="EMBL/GenBank/DDBJ databases">
        <authorList>
            <person name="Varghese N."/>
            <person name="Submissions S."/>
        </authorList>
    </citation>
    <scope>NUCLEOTIDE SEQUENCE [LARGE SCALE GENOMIC DNA]</scope>
    <source>
        <strain evidence="2">DSM 15668</strain>
    </source>
</reference>
<evidence type="ECO:0000313" key="1">
    <source>
        <dbReference type="EMBL" id="SNR65639.1"/>
    </source>
</evidence>
<gene>
    <name evidence="1" type="ORF">SAMN06265340_10283</name>
</gene>
<dbReference type="Proteomes" id="UP000198405">
    <property type="component" value="Unassembled WGS sequence"/>
</dbReference>
<organism evidence="1 2">
    <name type="scientific">Desulfurobacterium atlanticum</name>
    <dbReference type="NCBI Taxonomy" id="240169"/>
    <lineage>
        <taxon>Bacteria</taxon>
        <taxon>Pseudomonadati</taxon>
        <taxon>Aquificota</taxon>
        <taxon>Aquificia</taxon>
        <taxon>Desulfurobacteriales</taxon>
        <taxon>Desulfurobacteriaceae</taxon>
        <taxon>Desulfurobacterium</taxon>
    </lineage>
</organism>
<name>A0A238Y5M2_9BACT</name>
<evidence type="ECO:0000313" key="2">
    <source>
        <dbReference type="Proteomes" id="UP000198405"/>
    </source>
</evidence>
<proteinExistence type="predicted"/>
<dbReference type="RefSeq" id="WP_089322436.1">
    <property type="nucleotide sequence ID" value="NZ_FZOB01000002.1"/>
</dbReference>